<name>A2FAG7_TRIV3</name>
<evidence type="ECO:0000313" key="2">
    <source>
        <dbReference type="Proteomes" id="UP000001542"/>
    </source>
</evidence>
<organism evidence="1 2">
    <name type="scientific">Trichomonas vaginalis (strain ATCC PRA-98 / G3)</name>
    <dbReference type="NCBI Taxonomy" id="412133"/>
    <lineage>
        <taxon>Eukaryota</taxon>
        <taxon>Metamonada</taxon>
        <taxon>Parabasalia</taxon>
        <taxon>Trichomonadida</taxon>
        <taxon>Trichomonadidae</taxon>
        <taxon>Trichomonas</taxon>
    </lineage>
</organism>
<dbReference type="Proteomes" id="UP000001542">
    <property type="component" value="Unassembled WGS sequence"/>
</dbReference>
<reference evidence="1" key="1">
    <citation type="submission" date="2006-10" db="EMBL/GenBank/DDBJ databases">
        <authorList>
            <person name="Amadeo P."/>
            <person name="Zhao Q."/>
            <person name="Wortman J."/>
            <person name="Fraser-Liggett C."/>
            <person name="Carlton J."/>
        </authorList>
    </citation>
    <scope>NUCLEOTIDE SEQUENCE</scope>
    <source>
        <strain evidence="1">G3</strain>
    </source>
</reference>
<reference evidence="1" key="2">
    <citation type="journal article" date="2007" name="Science">
        <title>Draft genome sequence of the sexually transmitted pathogen Trichomonas vaginalis.</title>
        <authorList>
            <person name="Carlton J.M."/>
            <person name="Hirt R.P."/>
            <person name="Silva J.C."/>
            <person name="Delcher A.L."/>
            <person name="Schatz M."/>
            <person name="Zhao Q."/>
            <person name="Wortman J.R."/>
            <person name="Bidwell S.L."/>
            <person name="Alsmark U.C.M."/>
            <person name="Besteiro S."/>
            <person name="Sicheritz-Ponten T."/>
            <person name="Noel C.J."/>
            <person name="Dacks J.B."/>
            <person name="Foster P.G."/>
            <person name="Simillion C."/>
            <person name="Van de Peer Y."/>
            <person name="Miranda-Saavedra D."/>
            <person name="Barton G.J."/>
            <person name="Westrop G.D."/>
            <person name="Mueller S."/>
            <person name="Dessi D."/>
            <person name="Fiori P.L."/>
            <person name="Ren Q."/>
            <person name="Paulsen I."/>
            <person name="Zhang H."/>
            <person name="Bastida-Corcuera F.D."/>
            <person name="Simoes-Barbosa A."/>
            <person name="Brown M.T."/>
            <person name="Hayes R.D."/>
            <person name="Mukherjee M."/>
            <person name="Okumura C.Y."/>
            <person name="Schneider R."/>
            <person name="Smith A.J."/>
            <person name="Vanacova S."/>
            <person name="Villalvazo M."/>
            <person name="Haas B.J."/>
            <person name="Pertea M."/>
            <person name="Feldblyum T.V."/>
            <person name="Utterback T.R."/>
            <person name="Shu C.L."/>
            <person name="Osoegawa K."/>
            <person name="de Jong P.J."/>
            <person name="Hrdy I."/>
            <person name="Horvathova L."/>
            <person name="Zubacova Z."/>
            <person name="Dolezal P."/>
            <person name="Malik S.B."/>
            <person name="Logsdon J.M. Jr."/>
            <person name="Henze K."/>
            <person name="Gupta A."/>
            <person name="Wang C.C."/>
            <person name="Dunne R.L."/>
            <person name="Upcroft J.A."/>
            <person name="Upcroft P."/>
            <person name="White O."/>
            <person name="Salzberg S.L."/>
            <person name="Tang P."/>
            <person name="Chiu C.-H."/>
            <person name="Lee Y.-S."/>
            <person name="Embley T.M."/>
            <person name="Coombs G.H."/>
            <person name="Mottram J.C."/>
            <person name="Tachezy J."/>
            <person name="Fraser-Liggett C.M."/>
            <person name="Johnson P.J."/>
        </authorList>
    </citation>
    <scope>NUCLEOTIDE SEQUENCE [LARGE SCALE GENOMIC DNA]</scope>
    <source>
        <strain evidence="1">G3</strain>
    </source>
</reference>
<dbReference type="VEuPathDB" id="TrichDB:TVAG_439480"/>
<dbReference type="RefSeq" id="XP_001311034.1">
    <property type="nucleotide sequence ID" value="XM_001311033.1"/>
</dbReference>
<keyword evidence="2" id="KW-1185">Reference proteome</keyword>
<protein>
    <submittedName>
        <fullName evidence="1">Uncharacterized protein</fullName>
    </submittedName>
</protein>
<proteinExistence type="predicted"/>
<dbReference type="KEGG" id="tva:4755893"/>
<dbReference type="InParanoid" id="A2FAG7"/>
<gene>
    <name evidence="1" type="ORF">TVAG_439480</name>
</gene>
<sequence>MSISEDYKSVDLPFSPRKFLEISHKGEEPTKFEEGNLLELISQVDETDESLEKPLLYLKMYVECAYSGDSTQKYEISEIIDRNDLLFFLLDHIQTSSDKMFMHIIDILVLMYLIGNLDFDILSEEKRKLLFDIILERSIAYLYNSFYLLAAIISKNNFEFDENSIMNLAYQERLDDIVWFLVESFKTNPRNFKEFEQFFIQMLETNRYPSLYGIFFCTLYDLQFTNEIATLNIFDEFVNDENDECHEILNSLIKIVIYGSNDDSFNFFMTKFHQIDVDLKIKYYLVKHCPSRARKIITDEEIEMIKELSVDGKFDDKQYAIKLLIKLVEYSIVDCISVLPIFNEIFHYYENYQVLERIINLVTDKLRQTYGSEEISQSLTFFGNIEECFDDIIEDADDSLIESIEELDKAINDIKLEQSL</sequence>
<dbReference type="AlphaFoldDB" id="A2FAG7"/>
<dbReference type="VEuPathDB" id="TrichDB:TVAGG3_0911330"/>
<dbReference type="EMBL" id="DS113688">
    <property type="protein sequence ID" value="EAX98104.1"/>
    <property type="molecule type" value="Genomic_DNA"/>
</dbReference>
<evidence type="ECO:0000313" key="1">
    <source>
        <dbReference type="EMBL" id="EAX98104.1"/>
    </source>
</evidence>
<accession>A2FAG7</accession>